<feature type="region of interest" description="Disordered" evidence="1">
    <location>
        <begin position="74"/>
        <end position="103"/>
    </location>
</feature>
<dbReference type="Proteomes" id="UP000248484">
    <property type="component" value="Chromosome 18"/>
</dbReference>
<evidence type="ECO:0000256" key="1">
    <source>
        <dbReference type="SAM" id="MobiDB-lite"/>
    </source>
</evidence>
<evidence type="ECO:0000313" key="2">
    <source>
        <dbReference type="Proteomes" id="UP000248484"/>
    </source>
</evidence>
<dbReference type="GeneID" id="114484279"/>
<evidence type="ECO:0000313" key="3">
    <source>
        <dbReference type="RefSeq" id="XP_054935970.1"/>
    </source>
</evidence>
<sequence>MERGEPGRKAARSRGTEGHRPPRQGRRVSATRARLKTYRDLGNPPCSPGLRGTYTQKVRVVPRRGIRARRLPAAHPVPTPTRRAGHGGLGSLAGRLGSPGRARERWSETRQEAAWEKVEQKWKNTNSPAANGLSVQTKVFSGLSPRAPTPARARTPAHTRAHTHALPGEGRDSASTACNRHTINNNRFLRSGLASRSPASGGGGGGRGADDVGPGALPRPPPGLRLGPLLHLTHPQATTGARAGSPPFLRATRALAPTPLPRRV</sequence>
<dbReference type="OrthoDB" id="9838474at2759"/>
<feature type="region of interest" description="Disordered" evidence="1">
    <location>
        <begin position="142"/>
        <end position="177"/>
    </location>
</feature>
<gene>
    <name evidence="3" type="primary">LOC114484279</name>
</gene>
<dbReference type="RefSeq" id="XP_054935970.1">
    <property type="nucleotide sequence ID" value="XM_055079995.1"/>
</dbReference>
<dbReference type="KEGG" id="pcad:114484279"/>
<reference evidence="3" key="1">
    <citation type="submission" date="2025-08" db="UniProtKB">
        <authorList>
            <consortium name="RefSeq"/>
        </authorList>
    </citation>
    <scope>IDENTIFICATION</scope>
    <source>
        <tissue evidence="3">Muscle</tissue>
    </source>
</reference>
<organism evidence="2 3">
    <name type="scientific">Physeter macrocephalus</name>
    <name type="common">Sperm whale</name>
    <name type="synonym">Physeter catodon</name>
    <dbReference type="NCBI Taxonomy" id="9755"/>
    <lineage>
        <taxon>Eukaryota</taxon>
        <taxon>Metazoa</taxon>
        <taxon>Chordata</taxon>
        <taxon>Craniata</taxon>
        <taxon>Vertebrata</taxon>
        <taxon>Euteleostomi</taxon>
        <taxon>Mammalia</taxon>
        <taxon>Eutheria</taxon>
        <taxon>Laurasiatheria</taxon>
        <taxon>Artiodactyla</taxon>
        <taxon>Whippomorpha</taxon>
        <taxon>Cetacea</taxon>
        <taxon>Odontoceti</taxon>
        <taxon>Physeteridae</taxon>
        <taxon>Physeter</taxon>
    </lineage>
</organism>
<accession>A0A9W2WA43</accession>
<dbReference type="AlphaFoldDB" id="A0A9W2WA43"/>
<keyword evidence="2" id="KW-1185">Reference proteome</keyword>
<proteinExistence type="predicted"/>
<name>A0A9W2WA43_PHYMC</name>
<feature type="region of interest" description="Disordered" evidence="1">
    <location>
        <begin position="189"/>
        <end position="249"/>
    </location>
</feature>
<feature type="compositionally biased region" description="Basic and acidic residues" evidence="1">
    <location>
        <begin position="1"/>
        <end position="20"/>
    </location>
</feature>
<feature type="region of interest" description="Disordered" evidence="1">
    <location>
        <begin position="1"/>
        <end position="55"/>
    </location>
</feature>
<protein>
    <submittedName>
        <fullName evidence="3">Uncharacterized protein</fullName>
    </submittedName>
</protein>
<feature type="compositionally biased region" description="Low complexity" evidence="1">
    <location>
        <begin position="189"/>
        <end position="199"/>
    </location>
</feature>
<feature type="compositionally biased region" description="Low complexity" evidence="1">
    <location>
        <begin position="145"/>
        <end position="154"/>
    </location>
</feature>